<sequence length="171" mass="18634">MLVRQYYGDHYPTAQAEIQRCYPNVPHTTSVRSKQTKRLRGEREAATSRAAQQRKRTRRSRSLPLQVPAQKPERPATEVQLQVSQEKEDKDSEQEWRASAERRGTSNESGSDSGSDHPSGGGTATEVTSAMAQEKTVEQQSSGAETTAAFTVAPLGTVVSPTPPITTPAPT</sequence>
<reference evidence="2" key="1">
    <citation type="journal article" date="2024" name="Proc. Natl. Acad. Sci. U.S.A.">
        <title>Extraordinary preservation of gene collinearity over three hundred million years revealed in homosporous lycophytes.</title>
        <authorList>
            <person name="Li C."/>
            <person name="Wickell D."/>
            <person name="Kuo L.Y."/>
            <person name="Chen X."/>
            <person name="Nie B."/>
            <person name="Liao X."/>
            <person name="Peng D."/>
            <person name="Ji J."/>
            <person name="Jenkins J."/>
            <person name="Williams M."/>
            <person name="Shu S."/>
            <person name="Plott C."/>
            <person name="Barry K."/>
            <person name="Rajasekar S."/>
            <person name="Grimwood J."/>
            <person name="Han X."/>
            <person name="Sun S."/>
            <person name="Hou Z."/>
            <person name="He W."/>
            <person name="Dai G."/>
            <person name="Sun C."/>
            <person name="Schmutz J."/>
            <person name="Leebens-Mack J.H."/>
            <person name="Li F.W."/>
            <person name="Wang L."/>
        </authorList>
    </citation>
    <scope>NUCLEOTIDE SEQUENCE [LARGE SCALE GENOMIC DNA]</scope>
    <source>
        <strain evidence="2">cv. PW_Plant_1</strain>
    </source>
</reference>
<proteinExistence type="predicted"/>
<accession>A0ACC2DPI8</accession>
<comment type="caution">
    <text evidence="1">The sequence shown here is derived from an EMBL/GenBank/DDBJ whole genome shotgun (WGS) entry which is preliminary data.</text>
</comment>
<evidence type="ECO:0000313" key="2">
    <source>
        <dbReference type="Proteomes" id="UP001162992"/>
    </source>
</evidence>
<dbReference type="Proteomes" id="UP001162992">
    <property type="component" value="Chromosome 5"/>
</dbReference>
<protein>
    <submittedName>
        <fullName evidence="1">Uncharacterized protein</fullName>
    </submittedName>
</protein>
<keyword evidence="2" id="KW-1185">Reference proteome</keyword>
<name>A0ACC2DPI8_DIPCM</name>
<organism evidence="1 2">
    <name type="scientific">Diphasiastrum complanatum</name>
    <name type="common">Issler's clubmoss</name>
    <name type="synonym">Lycopodium complanatum</name>
    <dbReference type="NCBI Taxonomy" id="34168"/>
    <lineage>
        <taxon>Eukaryota</taxon>
        <taxon>Viridiplantae</taxon>
        <taxon>Streptophyta</taxon>
        <taxon>Embryophyta</taxon>
        <taxon>Tracheophyta</taxon>
        <taxon>Lycopodiopsida</taxon>
        <taxon>Lycopodiales</taxon>
        <taxon>Lycopodiaceae</taxon>
        <taxon>Lycopodioideae</taxon>
        <taxon>Diphasiastrum</taxon>
    </lineage>
</organism>
<dbReference type="EMBL" id="CM055096">
    <property type="protein sequence ID" value="KAJ7556171.1"/>
    <property type="molecule type" value="Genomic_DNA"/>
</dbReference>
<gene>
    <name evidence="1" type="ORF">O6H91_05G072400</name>
</gene>
<evidence type="ECO:0000313" key="1">
    <source>
        <dbReference type="EMBL" id="KAJ7556171.1"/>
    </source>
</evidence>